<evidence type="ECO:0000256" key="1">
    <source>
        <dbReference type="SAM" id="MobiDB-lite"/>
    </source>
</evidence>
<feature type="compositionally biased region" description="Polar residues" evidence="1">
    <location>
        <begin position="286"/>
        <end position="295"/>
    </location>
</feature>
<gene>
    <name evidence="2" type="ORF">M427DRAFT_66863</name>
</gene>
<feature type="compositionally biased region" description="Low complexity" evidence="1">
    <location>
        <begin position="297"/>
        <end position="340"/>
    </location>
</feature>
<proteinExistence type="predicted"/>
<dbReference type="Proteomes" id="UP000070544">
    <property type="component" value="Unassembled WGS sequence"/>
</dbReference>
<accession>A0A139ASI0</accession>
<dbReference type="EMBL" id="KQ965737">
    <property type="protein sequence ID" value="KXS19702.1"/>
    <property type="molecule type" value="Genomic_DNA"/>
</dbReference>
<dbReference type="AlphaFoldDB" id="A0A139ASI0"/>
<evidence type="ECO:0000313" key="2">
    <source>
        <dbReference type="EMBL" id="KXS19702.1"/>
    </source>
</evidence>
<feature type="region of interest" description="Disordered" evidence="1">
    <location>
        <begin position="272"/>
        <end position="408"/>
    </location>
</feature>
<organism evidence="2 3">
    <name type="scientific">Gonapodya prolifera (strain JEL478)</name>
    <name type="common">Monoblepharis prolifera</name>
    <dbReference type="NCBI Taxonomy" id="1344416"/>
    <lineage>
        <taxon>Eukaryota</taxon>
        <taxon>Fungi</taxon>
        <taxon>Fungi incertae sedis</taxon>
        <taxon>Chytridiomycota</taxon>
        <taxon>Chytridiomycota incertae sedis</taxon>
        <taxon>Monoblepharidomycetes</taxon>
        <taxon>Monoblepharidales</taxon>
        <taxon>Gonapodyaceae</taxon>
        <taxon>Gonapodya</taxon>
    </lineage>
</organism>
<sequence length="465" mass="50014">MPQTHARFAPLHWVFVPTTSQDGKDIASLDESWFNEELDVDVSAEVDVGLDVDVALGGNDWTVDSDLERWDPEPDGHQDVLVIGSHNPVDVRRAMDVGVGGRGRGWTVESDLGGWDPEPDGHQDLFVIGSDEPVLVNTAVSYPTSDDDLVKAHKESRERLELRIPKRPRANRDVRVDAHQLYPTPDTNDEPKHTFHLRYSHASATKPHALSTSRPKKTSPLARAASNTAAAAAAFPKDVVQAFLGRRDAQDGLACGGEICGDVQGDARLRPTATRPAKRAKDVTATAANVSTHTQPRSKLARPLLPSSSPSASASASLCSLPDPDADVDTATATATAPTPKAQPRRRLVPHAYATPQLDCDEDEGLGGRLDQDQEQKQDRTTRHAPTKPSSKLGTGTGTGTGTHVSSRRAPALVPQANLIHHNRALTQDAHIWSRAGRGRFVVLGGWGVGKGGRSWNGERGGKRS</sequence>
<feature type="compositionally biased region" description="Basic and acidic residues" evidence="1">
    <location>
        <begin position="370"/>
        <end position="382"/>
    </location>
</feature>
<keyword evidence="3" id="KW-1185">Reference proteome</keyword>
<evidence type="ECO:0000313" key="3">
    <source>
        <dbReference type="Proteomes" id="UP000070544"/>
    </source>
</evidence>
<name>A0A139ASI0_GONPJ</name>
<protein>
    <submittedName>
        <fullName evidence="2">Uncharacterized protein</fullName>
    </submittedName>
</protein>
<reference evidence="2 3" key="1">
    <citation type="journal article" date="2015" name="Genome Biol. Evol.">
        <title>Phylogenomic analyses indicate that early fungi evolved digesting cell walls of algal ancestors of land plants.</title>
        <authorList>
            <person name="Chang Y."/>
            <person name="Wang S."/>
            <person name="Sekimoto S."/>
            <person name="Aerts A.L."/>
            <person name="Choi C."/>
            <person name="Clum A."/>
            <person name="LaButti K.M."/>
            <person name="Lindquist E.A."/>
            <person name="Yee Ngan C."/>
            <person name="Ohm R.A."/>
            <person name="Salamov A.A."/>
            <person name="Grigoriev I.V."/>
            <person name="Spatafora J.W."/>
            <person name="Berbee M.L."/>
        </authorList>
    </citation>
    <scope>NUCLEOTIDE SEQUENCE [LARGE SCALE GENOMIC DNA]</scope>
    <source>
        <strain evidence="2 3">JEL478</strain>
    </source>
</reference>